<gene>
    <name evidence="1" type="ORF">EHO60_13710</name>
</gene>
<organism evidence="1 2">
    <name type="scientific">Leptospira fletcheri</name>
    <dbReference type="NCBI Taxonomy" id="2484981"/>
    <lineage>
        <taxon>Bacteria</taxon>
        <taxon>Pseudomonadati</taxon>
        <taxon>Spirochaetota</taxon>
        <taxon>Spirochaetia</taxon>
        <taxon>Leptospirales</taxon>
        <taxon>Leptospiraceae</taxon>
        <taxon>Leptospira</taxon>
    </lineage>
</organism>
<keyword evidence="2" id="KW-1185">Reference proteome</keyword>
<proteinExistence type="predicted"/>
<dbReference type="AlphaFoldDB" id="A0A4V6QKP7"/>
<dbReference type="RefSeq" id="WP_135768755.1">
    <property type="nucleotide sequence ID" value="NZ_RQET01000009.1"/>
</dbReference>
<evidence type="ECO:0000313" key="1">
    <source>
        <dbReference type="EMBL" id="TGK09069.1"/>
    </source>
</evidence>
<evidence type="ECO:0000313" key="2">
    <source>
        <dbReference type="Proteomes" id="UP000298458"/>
    </source>
</evidence>
<comment type="caution">
    <text evidence="1">The sequence shown here is derived from an EMBL/GenBank/DDBJ whole genome shotgun (WGS) entry which is preliminary data.</text>
</comment>
<name>A0A4V6QKP7_9LEPT</name>
<sequence length="82" mass="10022">MKSGEIDFFKNENHFSDRVEAFRKRYEKLDNEGRIQEKKRLMTKLVLLNRQFEKRDSYLKMLSRKGQELKAKLKIARLWDLS</sequence>
<dbReference type="Proteomes" id="UP000298458">
    <property type="component" value="Unassembled WGS sequence"/>
</dbReference>
<reference evidence="1" key="1">
    <citation type="journal article" date="2019" name="PLoS Negl. Trop. Dis.">
        <title>Revisiting the worldwide diversity of Leptospira species in the environment.</title>
        <authorList>
            <person name="Vincent A.T."/>
            <person name="Schiettekatte O."/>
            <person name="Bourhy P."/>
            <person name="Veyrier F.J."/>
            <person name="Picardeau M."/>
        </authorList>
    </citation>
    <scope>NUCLEOTIDE SEQUENCE [LARGE SCALE GENOMIC DNA]</scope>
    <source>
        <strain evidence="1">SSW15</strain>
    </source>
</reference>
<accession>A0A4V6QKP7</accession>
<dbReference type="EMBL" id="RQET01000009">
    <property type="protein sequence ID" value="TGK09069.1"/>
    <property type="molecule type" value="Genomic_DNA"/>
</dbReference>
<protein>
    <submittedName>
        <fullName evidence="1">Uncharacterized protein</fullName>
    </submittedName>
</protein>